<evidence type="ECO:0000256" key="4">
    <source>
        <dbReference type="ARBA" id="ARBA00047304"/>
    </source>
</evidence>
<dbReference type="SUPFAM" id="SSF52200">
    <property type="entry name" value="Toll/Interleukin receptor TIR domain"/>
    <property type="match status" value="1"/>
</dbReference>
<dbReference type="PANTHER" id="PTHR32009:SF39">
    <property type="entry name" value="TIR DOMAIN-CONTAINING PROTEIN"/>
    <property type="match status" value="1"/>
</dbReference>
<dbReference type="InterPro" id="IPR000157">
    <property type="entry name" value="TIR_dom"/>
</dbReference>
<dbReference type="GO" id="GO:0007165">
    <property type="term" value="P:signal transduction"/>
    <property type="evidence" value="ECO:0007669"/>
    <property type="project" value="InterPro"/>
</dbReference>
<keyword evidence="8" id="KW-1185">Reference proteome</keyword>
<feature type="compositionally biased region" description="Basic and acidic residues" evidence="5">
    <location>
        <begin position="15"/>
        <end position="31"/>
    </location>
</feature>
<organism evidence="7 8">
    <name type="scientific">Trapa incisa</name>
    <dbReference type="NCBI Taxonomy" id="236973"/>
    <lineage>
        <taxon>Eukaryota</taxon>
        <taxon>Viridiplantae</taxon>
        <taxon>Streptophyta</taxon>
        <taxon>Embryophyta</taxon>
        <taxon>Tracheophyta</taxon>
        <taxon>Spermatophyta</taxon>
        <taxon>Magnoliopsida</taxon>
        <taxon>eudicotyledons</taxon>
        <taxon>Gunneridae</taxon>
        <taxon>Pentapetalae</taxon>
        <taxon>rosids</taxon>
        <taxon>malvids</taxon>
        <taxon>Myrtales</taxon>
        <taxon>Lythraceae</taxon>
        <taxon>Trapa</taxon>
    </lineage>
</organism>
<dbReference type="EC" id="3.2.2.6" evidence="1"/>
<dbReference type="Pfam" id="PF01582">
    <property type="entry name" value="TIR"/>
    <property type="match status" value="1"/>
</dbReference>
<sequence length="142" mass="16210">MRWPVKPPNPPADAVEARGAEHRDTLIRGDGESVEGGWQESEKRVRYFTAVLYDYMVTGGLRVFRDDDELAMGDKIKTILDTIQVSKICVPVFSETSESKWYLREVKRMVDSRKRMVPIFYKVSVDDFKLNAATDNAGIYAT</sequence>
<evidence type="ECO:0000259" key="6">
    <source>
        <dbReference type="Pfam" id="PF01582"/>
    </source>
</evidence>
<reference evidence="7 8" key="1">
    <citation type="journal article" date="2023" name="Hortic Res">
        <title>Pangenome of water caltrop reveals structural variations and asymmetric subgenome divergence after allopolyploidization.</title>
        <authorList>
            <person name="Zhang X."/>
            <person name="Chen Y."/>
            <person name="Wang L."/>
            <person name="Yuan Y."/>
            <person name="Fang M."/>
            <person name="Shi L."/>
            <person name="Lu R."/>
            <person name="Comes H.P."/>
            <person name="Ma Y."/>
            <person name="Chen Y."/>
            <person name="Huang G."/>
            <person name="Zhou Y."/>
            <person name="Zheng Z."/>
            <person name="Qiu Y."/>
        </authorList>
    </citation>
    <scope>NUCLEOTIDE SEQUENCE [LARGE SCALE GENOMIC DNA]</scope>
    <source>
        <tissue evidence="7">Roots</tissue>
    </source>
</reference>
<comment type="caution">
    <text evidence="7">The sequence shown here is derived from an EMBL/GenBank/DDBJ whole genome shotgun (WGS) entry which is preliminary data.</text>
</comment>
<proteinExistence type="predicted"/>
<evidence type="ECO:0000256" key="3">
    <source>
        <dbReference type="ARBA" id="ARBA00023027"/>
    </source>
</evidence>
<protein>
    <recommendedName>
        <fullName evidence="1">ADP-ribosyl cyclase/cyclic ADP-ribose hydrolase</fullName>
        <ecNumber evidence="1">3.2.2.6</ecNumber>
    </recommendedName>
</protein>
<dbReference type="GO" id="GO:0061809">
    <property type="term" value="F:NAD+ nucleosidase activity, cyclic ADP-ribose generating"/>
    <property type="evidence" value="ECO:0007669"/>
    <property type="project" value="UniProtKB-EC"/>
</dbReference>
<keyword evidence="3" id="KW-0520">NAD</keyword>
<evidence type="ECO:0000256" key="5">
    <source>
        <dbReference type="SAM" id="MobiDB-lite"/>
    </source>
</evidence>
<dbReference type="PANTHER" id="PTHR32009">
    <property type="entry name" value="TMV RESISTANCE PROTEIN N-LIKE"/>
    <property type="match status" value="1"/>
</dbReference>
<feature type="domain" description="TIR" evidence="6">
    <location>
        <begin position="42"/>
        <end position="127"/>
    </location>
</feature>
<dbReference type="InterPro" id="IPR035897">
    <property type="entry name" value="Toll_tir_struct_dom_sf"/>
</dbReference>
<evidence type="ECO:0000313" key="7">
    <source>
        <dbReference type="EMBL" id="KAK4775800.1"/>
    </source>
</evidence>
<comment type="catalytic activity">
    <reaction evidence="4">
        <text>NAD(+) + H2O = ADP-D-ribose + nicotinamide + H(+)</text>
        <dbReference type="Rhea" id="RHEA:16301"/>
        <dbReference type="ChEBI" id="CHEBI:15377"/>
        <dbReference type="ChEBI" id="CHEBI:15378"/>
        <dbReference type="ChEBI" id="CHEBI:17154"/>
        <dbReference type="ChEBI" id="CHEBI:57540"/>
        <dbReference type="ChEBI" id="CHEBI:57967"/>
        <dbReference type="EC" id="3.2.2.6"/>
    </reaction>
    <physiologicalReaction direction="left-to-right" evidence="4">
        <dbReference type="Rhea" id="RHEA:16302"/>
    </physiologicalReaction>
</comment>
<evidence type="ECO:0000256" key="1">
    <source>
        <dbReference type="ARBA" id="ARBA00011982"/>
    </source>
</evidence>
<evidence type="ECO:0000256" key="2">
    <source>
        <dbReference type="ARBA" id="ARBA00022801"/>
    </source>
</evidence>
<feature type="region of interest" description="Disordered" evidence="5">
    <location>
        <begin position="1"/>
        <end position="39"/>
    </location>
</feature>
<dbReference type="Gene3D" id="3.40.50.10140">
    <property type="entry name" value="Toll/interleukin-1 receptor homology (TIR) domain"/>
    <property type="match status" value="1"/>
</dbReference>
<evidence type="ECO:0000313" key="8">
    <source>
        <dbReference type="Proteomes" id="UP001345219"/>
    </source>
</evidence>
<accession>A0AAN7KZD2</accession>
<dbReference type="AlphaFoldDB" id="A0AAN7KZD2"/>
<feature type="compositionally biased region" description="Pro residues" evidence="5">
    <location>
        <begin position="1"/>
        <end position="11"/>
    </location>
</feature>
<gene>
    <name evidence="7" type="ORF">SAY87_023761</name>
</gene>
<dbReference type="Proteomes" id="UP001345219">
    <property type="component" value="Chromosome 18"/>
</dbReference>
<name>A0AAN7KZD2_9MYRT</name>
<keyword evidence="2" id="KW-0378">Hydrolase</keyword>
<dbReference type="EMBL" id="JAXIOK010000003">
    <property type="protein sequence ID" value="KAK4775800.1"/>
    <property type="molecule type" value="Genomic_DNA"/>
</dbReference>